<dbReference type="EC" id="4.6.1.2" evidence="2"/>
<evidence type="ECO:0000256" key="5">
    <source>
        <dbReference type="ARBA" id="ARBA00023134"/>
    </source>
</evidence>
<protein>
    <recommendedName>
        <fullName evidence="2">guanylate cyclase</fullName>
        <ecNumber evidence="2">4.6.1.2</ecNumber>
    </recommendedName>
</protein>
<feature type="region of interest" description="Disordered" evidence="8">
    <location>
        <begin position="655"/>
        <end position="681"/>
    </location>
</feature>
<keyword evidence="3" id="KW-0963">Cytoplasm</keyword>
<keyword evidence="11" id="KW-1185">Reference proteome</keyword>
<dbReference type="GO" id="GO:0005525">
    <property type="term" value="F:GTP binding"/>
    <property type="evidence" value="ECO:0007669"/>
    <property type="project" value="UniProtKB-KW"/>
</dbReference>
<dbReference type="SMART" id="SM00044">
    <property type="entry name" value="CYCc"/>
    <property type="match status" value="1"/>
</dbReference>
<dbReference type="Pfam" id="PF07700">
    <property type="entry name" value="HNOB"/>
    <property type="match status" value="1"/>
</dbReference>
<dbReference type="OrthoDB" id="6127067at2759"/>
<dbReference type="GO" id="GO:0020037">
    <property type="term" value="F:heme binding"/>
    <property type="evidence" value="ECO:0007669"/>
    <property type="project" value="InterPro"/>
</dbReference>
<evidence type="ECO:0000256" key="4">
    <source>
        <dbReference type="ARBA" id="ARBA00022741"/>
    </source>
</evidence>
<dbReference type="GO" id="GO:0008074">
    <property type="term" value="C:guanylate cyclase complex, soluble"/>
    <property type="evidence" value="ECO:0007669"/>
    <property type="project" value="TreeGrafter"/>
</dbReference>
<evidence type="ECO:0000313" key="11">
    <source>
        <dbReference type="Proteomes" id="UP000198287"/>
    </source>
</evidence>
<comment type="subcellular location">
    <subcellularLocation>
        <location evidence="1">Cytoplasm</location>
    </subcellularLocation>
</comment>
<proteinExistence type="predicted"/>
<dbReference type="Gene3D" id="3.90.1520.10">
    <property type="entry name" value="H-NOX domain"/>
    <property type="match status" value="1"/>
</dbReference>
<organism evidence="10 11">
    <name type="scientific">Folsomia candida</name>
    <name type="common">Springtail</name>
    <dbReference type="NCBI Taxonomy" id="158441"/>
    <lineage>
        <taxon>Eukaryota</taxon>
        <taxon>Metazoa</taxon>
        <taxon>Ecdysozoa</taxon>
        <taxon>Arthropoda</taxon>
        <taxon>Hexapoda</taxon>
        <taxon>Collembola</taxon>
        <taxon>Entomobryomorpha</taxon>
        <taxon>Isotomoidea</taxon>
        <taxon>Isotomidae</taxon>
        <taxon>Proisotominae</taxon>
        <taxon>Folsomia</taxon>
    </lineage>
</organism>
<feature type="region of interest" description="Disordered" evidence="8">
    <location>
        <begin position="698"/>
        <end position="851"/>
    </location>
</feature>
<comment type="caution">
    <text evidence="10">The sequence shown here is derived from an EMBL/GenBank/DDBJ whole genome shotgun (WGS) entry which is preliminary data.</text>
</comment>
<dbReference type="SUPFAM" id="SSF111126">
    <property type="entry name" value="Ligand-binding domain in the NO signalling and Golgi transport"/>
    <property type="match status" value="1"/>
</dbReference>
<gene>
    <name evidence="10" type="ORF">Fcan01_21485</name>
</gene>
<name>A0A226DFP3_FOLCA</name>
<evidence type="ECO:0000256" key="8">
    <source>
        <dbReference type="SAM" id="MobiDB-lite"/>
    </source>
</evidence>
<dbReference type="Pfam" id="PF00211">
    <property type="entry name" value="Guanylate_cyc"/>
    <property type="match status" value="2"/>
</dbReference>
<feature type="compositionally biased region" description="Pro residues" evidence="8">
    <location>
        <begin position="722"/>
        <end position="738"/>
    </location>
</feature>
<dbReference type="PROSITE" id="PS50125">
    <property type="entry name" value="GUANYLATE_CYCLASE_2"/>
    <property type="match status" value="1"/>
</dbReference>
<dbReference type="InterPro" id="IPR029787">
    <property type="entry name" value="Nucleotide_cyclase"/>
</dbReference>
<feature type="region of interest" description="Disordered" evidence="8">
    <location>
        <begin position="610"/>
        <end position="641"/>
    </location>
</feature>
<dbReference type="InterPro" id="IPR038158">
    <property type="entry name" value="H-NOX_domain_sf"/>
</dbReference>
<dbReference type="InterPro" id="IPR011645">
    <property type="entry name" value="HNOB_dom_associated"/>
</dbReference>
<feature type="domain" description="Guanylate cyclase" evidence="9">
    <location>
        <begin position="387"/>
        <end position="539"/>
    </location>
</feature>
<dbReference type="Gene3D" id="3.30.70.1230">
    <property type="entry name" value="Nucleotide cyclase"/>
    <property type="match status" value="1"/>
</dbReference>
<dbReference type="InterPro" id="IPR011644">
    <property type="entry name" value="Heme_NO-bd"/>
</dbReference>
<dbReference type="AlphaFoldDB" id="A0A226DFP3"/>
<evidence type="ECO:0000256" key="1">
    <source>
        <dbReference type="ARBA" id="ARBA00004496"/>
    </source>
</evidence>
<dbReference type="PANTHER" id="PTHR45655">
    <property type="entry name" value="GUANYLATE CYCLASE SOLUBLE SUBUNIT BETA-2"/>
    <property type="match status" value="1"/>
</dbReference>
<dbReference type="GO" id="GO:0019934">
    <property type="term" value="P:cGMP-mediated signaling"/>
    <property type="evidence" value="ECO:0007669"/>
    <property type="project" value="TreeGrafter"/>
</dbReference>
<keyword evidence="5" id="KW-0342">GTP-binding</keyword>
<dbReference type="Gene3D" id="3.30.450.260">
    <property type="entry name" value="Haem NO binding associated domain"/>
    <property type="match status" value="1"/>
</dbReference>
<feature type="compositionally biased region" description="Polar residues" evidence="8">
    <location>
        <begin position="666"/>
        <end position="677"/>
    </location>
</feature>
<dbReference type="OMA" id="ACCERFD"/>
<reference evidence="10 11" key="1">
    <citation type="submission" date="2015-12" db="EMBL/GenBank/DDBJ databases">
        <title>The genome of Folsomia candida.</title>
        <authorList>
            <person name="Faddeeva A."/>
            <person name="Derks M.F."/>
            <person name="Anvar Y."/>
            <person name="Smit S."/>
            <person name="Van Straalen N."/>
            <person name="Roelofs D."/>
        </authorList>
    </citation>
    <scope>NUCLEOTIDE SEQUENCE [LARGE SCALE GENOMIC DNA]</scope>
    <source>
        <strain evidence="10 11">VU population</strain>
        <tissue evidence="10">Whole body</tissue>
    </source>
</reference>
<dbReference type="Gene3D" id="6.10.250.780">
    <property type="match status" value="1"/>
</dbReference>
<evidence type="ECO:0000256" key="7">
    <source>
        <dbReference type="ARBA" id="ARBA00023293"/>
    </source>
</evidence>
<evidence type="ECO:0000313" key="10">
    <source>
        <dbReference type="EMBL" id="OXA43798.1"/>
    </source>
</evidence>
<dbReference type="GO" id="GO:0070482">
    <property type="term" value="P:response to oxygen levels"/>
    <property type="evidence" value="ECO:0007669"/>
    <property type="project" value="TreeGrafter"/>
</dbReference>
<dbReference type="PANTHER" id="PTHR45655:SF10">
    <property type="entry name" value="SOLUBLE GUANYLATE CYCLASE 88E"/>
    <property type="match status" value="1"/>
</dbReference>
<evidence type="ECO:0000256" key="2">
    <source>
        <dbReference type="ARBA" id="ARBA00012202"/>
    </source>
</evidence>
<feature type="compositionally biased region" description="Polar residues" evidence="8">
    <location>
        <begin position="839"/>
        <end position="851"/>
    </location>
</feature>
<keyword evidence="6" id="KW-0456">Lyase</keyword>
<dbReference type="CDD" id="cd07302">
    <property type="entry name" value="CHD"/>
    <property type="match status" value="1"/>
</dbReference>
<dbReference type="Proteomes" id="UP000198287">
    <property type="component" value="Unassembled WGS sequence"/>
</dbReference>
<dbReference type="InterPro" id="IPR042463">
    <property type="entry name" value="HNOB_dom_associated_sf"/>
</dbReference>
<keyword evidence="7" id="KW-0141">cGMP biosynthesis</keyword>
<dbReference type="InterPro" id="IPR001054">
    <property type="entry name" value="A/G_cyclase"/>
</dbReference>
<dbReference type="STRING" id="158441.A0A226DFP3"/>
<feature type="compositionally biased region" description="Low complexity" evidence="8">
    <location>
        <begin position="739"/>
        <end position="752"/>
    </location>
</feature>
<feature type="compositionally biased region" description="Low complexity" evidence="8">
    <location>
        <begin position="827"/>
        <end position="838"/>
    </location>
</feature>
<evidence type="ECO:0000259" key="9">
    <source>
        <dbReference type="PROSITE" id="PS50125"/>
    </source>
</evidence>
<keyword evidence="4" id="KW-0547">Nucleotide-binding</keyword>
<sequence length="935" mass="102065">MYGLLIENLASFIRIQWGEGKWDMVRKNAGIDAPSFSIHHAYPETLLNKLARSAFQVLGVDDKSFFEAMGIYFVEFVGNYGYDAMLTVLGRHMRDFLNGLDNLHEYLKFSYTKMRAVAKHFYNQDVEIEVLSEVLDGDTMHTIFQLTFDNEAFSEAESLKSMIRKEQQLPIRASLIFELFPFSIVFTQEMTIKFTGHALLIILKDLVGQVMTEAFEIVKPLITFSFSNILERRNNIFELITVAPIKDDEALTGSFDNDSEDETGTSLRLRGQMMLMEEWDMMIFLANPVMPDIDSLVHAGLFINDLSLHDCSRDLVLAGTQQSVELKLALEQEKHKSLRLEDSMKQLDIEMKRTDELLYQMIPHKVADRIRNGANPVDTCEVFECVSILFSDVVTFTDICSRITPIQVVGMLNHMYSLFDQLTDRCGVYKVETIGDSYMVVSGAPEPMPQHAERIADMAMDMVDAMQAIGDPSRDGEPLKIRVGCHSGSVVAGVVGSKMPRYVSSRSCNLLKSTKYIIYRFFMFKCLFGDAVNTASRMESSSEGGRIQISEACKNLLPTPYQTEKRGTVAVKGKGEMDTFWLLGREARVPLSKANSKSFNWIAPAASAASAEPTKVPTGIPKQMSVASEDSSGLVKDGSKKPAVEAKKIVRQPTLNKISLEAKPPTVNQNEPKSSFNEPVEMNGDAAKASANIVKPAPQSAFAGKPPGSAPAPAAPTIKPVPAKPPSPVKQQTPPAPKAPAALPAAAAAAVSKPPPPPSSPQPPQKSMDLPANTIRRSSTPSPSPQVAEAPSVPKVVTTTTTANLSSKEPPPATSNNPPSGKDTNEAAQPAAPAAAPQNSITISLPNGSEETVEVSVNNLDPTDVPVNGNTDDGQQSTNAFINGINGIRKGSRDFRNKIKDKKLTTVTVEAITDIGCAEFAVKQKEIISQACVLL</sequence>
<evidence type="ECO:0000256" key="3">
    <source>
        <dbReference type="ARBA" id="ARBA00022490"/>
    </source>
</evidence>
<dbReference type="SUPFAM" id="SSF55073">
    <property type="entry name" value="Nucleotide cyclase"/>
    <property type="match status" value="1"/>
</dbReference>
<dbReference type="GO" id="GO:0004383">
    <property type="term" value="F:guanylate cyclase activity"/>
    <property type="evidence" value="ECO:0007669"/>
    <property type="project" value="UniProtKB-EC"/>
</dbReference>
<accession>A0A226DFP3</accession>
<dbReference type="InterPro" id="IPR024096">
    <property type="entry name" value="NO_sig/Golgi_transp_ligand-bd"/>
</dbReference>
<dbReference type="Pfam" id="PF07701">
    <property type="entry name" value="HNOBA"/>
    <property type="match status" value="1"/>
</dbReference>
<feature type="compositionally biased region" description="Pro residues" evidence="8">
    <location>
        <begin position="753"/>
        <end position="764"/>
    </location>
</feature>
<dbReference type="EMBL" id="LNIX01000021">
    <property type="protein sequence ID" value="OXA43798.1"/>
    <property type="molecule type" value="Genomic_DNA"/>
</dbReference>
<evidence type="ECO:0000256" key="6">
    <source>
        <dbReference type="ARBA" id="ARBA00023239"/>
    </source>
</evidence>